<reference evidence="1" key="2">
    <citation type="journal article" date="2022" name="New Phytol.">
        <title>Evolutionary transition to the ectomycorrhizal habit in the genomes of a hyperdiverse lineage of mushroom-forming fungi.</title>
        <authorList>
            <person name="Looney B."/>
            <person name="Miyauchi S."/>
            <person name="Morin E."/>
            <person name="Drula E."/>
            <person name="Courty P.E."/>
            <person name="Kohler A."/>
            <person name="Kuo A."/>
            <person name="LaButti K."/>
            <person name="Pangilinan J."/>
            <person name="Lipzen A."/>
            <person name="Riley R."/>
            <person name="Andreopoulos W."/>
            <person name="He G."/>
            <person name="Johnson J."/>
            <person name="Nolan M."/>
            <person name="Tritt A."/>
            <person name="Barry K.W."/>
            <person name="Grigoriev I.V."/>
            <person name="Nagy L.G."/>
            <person name="Hibbett D."/>
            <person name="Henrissat B."/>
            <person name="Matheny P.B."/>
            <person name="Labbe J."/>
            <person name="Martin F.M."/>
        </authorList>
    </citation>
    <scope>NUCLEOTIDE SEQUENCE</scope>
    <source>
        <strain evidence="1">FP105234-sp</strain>
    </source>
</reference>
<name>A0ACB8RZ63_9AGAM</name>
<evidence type="ECO:0000313" key="1">
    <source>
        <dbReference type="EMBL" id="KAI0049173.1"/>
    </source>
</evidence>
<protein>
    <submittedName>
        <fullName evidence="1">Uncharacterized protein</fullName>
    </submittedName>
</protein>
<sequence length="273" mass="30297">MDFTNINDPAGVKALLESLRSSQVWSQAVTTEPDAAHPPRSASQIPPPAQDANSSTASTSKPSVAELLSQLRNSGSRWTETGKPPLPPLPASTSSSSSALSSSSYRLPEPENPAEPFLAPEYHEARPPHRRQDVREMTFQQSLPHLAQLAEDSTFVEAVRKIKREQDALESQLWEERAAIRKKHEEKVKFAQTKANMIGVGMSKHDAEMLSASFREEVRKFDLQRALPAWDGLVAKHQTALEVLAVPTMFRTTDKVDLEKQKRIMQVLEGLVS</sequence>
<dbReference type="Proteomes" id="UP000814033">
    <property type="component" value="Unassembled WGS sequence"/>
</dbReference>
<accession>A0ACB8RZ63</accession>
<evidence type="ECO:0000313" key="2">
    <source>
        <dbReference type="Proteomes" id="UP000814033"/>
    </source>
</evidence>
<dbReference type="EMBL" id="MU275876">
    <property type="protein sequence ID" value="KAI0049173.1"/>
    <property type="molecule type" value="Genomic_DNA"/>
</dbReference>
<organism evidence="1 2">
    <name type="scientific">Auriscalpium vulgare</name>
    <dbReference type="NCBI Taxonomy" id="40419"/>
    <lineage>
        <taxon>Eukaryota</taxon>
        <taxon>Fungi</taxon>
        <taxon>Dikarya</taxon>
        <taxon>Basidiomycota</taxon>
        <taxon>Agaricomycotina</taxon>
        <taxon>Agaricomycetes</taxon>
        <taxon>Russulales</taxon>
        <taxon>Auriscalpiaceae</taxon>
        <taxon>Auriscalpium</taxon>
    </lineage>
</organism>
<comment type="caution">
    <text evidence="1">The sequence shown here is derived from an EMBL/GenBank/DDBJ whole genome shotgun (WGS) entry which is preliminary data.</text>
</comment>
<reference evidence="1" key="1">
    <citation type="submission" date="2021-02" db="EMBL/GenBank/DDBJ databases">
        <authorList>
            <consortium name="DOE Joint Genome Institute"/>
            <person name="Ahrendt S."/>
            <person name="Looney B.P."/>
            <person name="Miyauchi S."/>
            <person name="Morin E."/>
            <person name="Drula E."/>
            <person name="Courty P.E."/>
            <person name="Chicoki N."/>
            <person name="Fauchery L."/>
            <person name="Kohler A."/>
            <person name="Kuo A."/>
            <person name="Labutti K."/>
            <person name="Pangilinan J."/>
            <person name="Lipzen A."/>
            <person name="Riley R."/>
            <person name="Andreopoulos W."/>
            <person name="He G."/>
            <person name="Johnson J."/>
            <person name="Barry K.W."/>
            <person name="Grigoriev I.V."/>
            <person name="Nagy L."/>
            <person name="Hibbett D."/>
            <person name="Henrissat B."/>
            <person name="Matheny P.B."/>
            <person name="Labbe J."/>
            <person name="Martin F."/>
        </authorList>
    </citation>
    <scope>NUCLEOTIDE SEQUENCE</scope>
    <source>
        <strain evidence="1">FP105234-sp</strain>
    </source>
</reference>
<gene>
    <name evidence="1" type="ORF">FA95DRAFT_1604569</name>
</gene>
<keyword evidence="2" id="KW-1185">Reference proteome</keyword>
<proteinExistence type="predicted"/>